<dbReference type="SUPFAM" id="SSF55729">
    <property type="entry name" value="Acyl-CoA N-acyltransferases (Nat)"/>
    <property type="match status" value="1"/>
</dbReference>
<dbReference type="InterPro" id="IPR000182">
    <property type="entry name" value="GNAT_dom"/>
</dbReference>
<evidence type="ECO:0000313" key="3">
    <source>
        <dbReference type="EMBL" id="NOL41353.1"/>
    </source>
</evidence>
<dbReference type="PANTHER" id="PTHR42791">
    <property type="entry name" value="GNAT FAMILY ACETYLTRANSFERASE"/>
    <property type="match status" value="1"/>
</dbReference>
<comment type="caution">
    <text evidence="3">The sequence shown here is derived from an EMBL/GenBank/DDBJ whole genome shotgun (WGS) entry which is preliminary data.</text>
</comment>
<dbReference type="Pfam" id="PF13508">
    <property type="entry name" value="Acetyltransf_7"/>
    <property type="match status" value="1"/>
</dbReference>
<organism evidence="3 4">
    <name type="scientific">Kribbella sandramycini</name>
    <dbReference type="NCBI Taxonomy" id="60450"/>
    <lineage>
        <taxon>Bacteria</taxon>
        <taxon>Bacillati</taxon>
        <taxon>Actinomycetota</taxon>
        <taxon>Actinomycetes</taxon>
        <taxon>Propionibacteriales</taxon>
        <taxon>Kribbellaceae</taxon>
        <taxon>Kribbella</taxon>
    </lineage>
</organism>
<dbReference type="EMBL" id="JACHKF010000001">
    <property type="protein sequence ID" value="MBB6565082.1"/>
    <property type="molecule type" value="Genomic_DNA"/>
</dbReference>
<dbReference type="Gene3D" id="3.40.630.30">
    <property type="match status" value="1"/>
</dbReference>
<sequence>MTEHLRLGAEAQLVHTLANDEILIAEGTDGIQAISTWSLTNDADPSPTTPQIAALQAALAKHRPTTPHLYLAAMAVLPQHRNQGLGTALLRHRLATTSLPTYLEASTPQAAALYARHDFHPLPQIALPQGPTLHPMLRPA</sequence>
<dbReference type="AlphaFoldDB" id="A0A7Y4KZ48"/>
<reference evidence="3 4" key="1">
    <citation type="submission" date="2020-05" db="EMBL/GenBank/DDBJ databases">
        <title>Genome sequence of Kribbella sandramycini ATCC 39419.</title>
        <authorList>
            <person name="Maclea K.S."/>
            <person name="Fair J.L."/>
        </authorList>
    </citation>
    <scope>NUCLEOTIDE SEQUENCE [LARGE SCALE GENOMIC DNA]</scope>
    <source>
        <strain evidence="3 4">ATCC 39419</strain>
    </source>
</reference>
<dbReference type="PANTHER" id="PTHR42791:SF1">
    <property type="entry name" value="N-ACETYLTRANSFERASE DOMAIN-CONTAINING PROTEIN"/>
    <property type="match status" value="1"/>
</dbReference>
<dbReference type="Proteomes" id="UP000553957">
    <property type="component" value="Unassembled WGS sequence"/>
</dbReference>
<evidence type="ECO:0000259" key="1">
    <source>
        <dbReference type="Pfam" id="PF13508"/>
    </source>
</evidence>
<proteinExistence type="predicted"/>
<keyword evidence="4" id="KW-1185">Reference proteome</keyword>
<dbReference type="InterPro" id="IPR016181">
    <property type="entry name" value="Acyl_CoA_acyltransferase"/>
</dbReference>
<protein>
    <submittedName>
        <fullName evidence="3">GNAT family N-acetyltransferase</fullName>
    </submittedName>
    <submittedName>
        <fullName evidence="2">GNAT superfamily N-acetyltransferase</fullName>
    </submittedName>
</protein>
<gene>
    <name evidence="2" type="ORF">HNR71_000719</name>
    <name evidence="3" type="ORF">HPO96_13960</name>
</gene>
<evidence type="ECO:0000313" key="5">
    <source>
        <dbReference type="Proteomes" id="UP000553957"/>
    </source>
</evidence>
<dbReference type="InterPro" id="IPR052523">
    <property type="entry name" value="Trichothecene_AcTrans"/>
</dbReference>
<dbReference type="Proteomes" id="UP000534306">
    <property type="component" value="Unassembled WGS sequence"/>
</dbReference>
<dbReference type="EMBL" id="JABJRC010000003">
    <property type="protein sequence ID" value="NOL41353.1"/>
    <property type="molecule type" value="Genomic_DNA"/>
</dbReference>
<dbReference type="RefSeq" id="WP_171673869.1">
    <property type="nucleotide sequence ID" value="NZ_BAAAGT010000001.1"/>
</dbReference>
<reference evidence="2 5" key="2">
    <citation type="submission" date="2020-08" db="EMBL/GenBank/DDBJ databases">
        <title>Sequencing the genomes of 1000 actinobacteria strains.</title>
        <authorList>
            <person name="Klenk H.-P."/>
        </authorList>
    </citation>
    <scope>NUCLEOTIDE SEQUENCE [LARGE SCALE GENOMIC DNA]</scope>
    <source>
        <strain evidence="2 5">DSM 15626</strain>
    </source>
</reference>
<keyword evidence="3" id="KW-0808">Transferase</keyword>
<evidence type="ECO:0000313" key="4">
    <source>
        <dbReference type="Proteomes" id="UP000534306"/>
    </source>
</evidence>
<accession>A0A7Y4KZ48</accession>
<dbReference type="GO" id="GO:0016747">
    <property type="term" value="F:acyltransferase activity, transferring groups other than amino-acyl groups"/>
    <property type="evidence" value="ECO:0007669"/>
    <property type="project" value="InterPro"/>
</dbReference>
<dbReference type="CDD" id="cd04301">
    <property type="entry name" value="NAT_SF"/>
    <property type="match status" value="1"/>
</dbReference>
<feature type="domain" description="N-acetyltransferase" evidence="1">
    <location>
        <begin position="66"/>
        <end position="120"/>
    </location>
</feature>
<name>A0A7Y4KZ48_9ACTN</name>
<evidence type="ECO:0000313" key="2">
    <source>
        <dbReference type="EMBL" id="MBB6565082.1"/>
    </source>
</evidence>